<feature type="compositionally biased region" description="Polar residues" evidence="2">
    <location>
        <begin position="1044"/>
        <end position="1068"/>
    </location>
</feature>
<evidence type="ECO:0000313" key="4">
    <source>
        <dbReference type="EMBL" id="KAJ2925198.1"/>
    </source>
</evidence>
<dbReference type="PANTHER" id="PTHR24067">
    <property type="entry name" value="UBIQUITIN-CONJUGATING ENZYME E2"/>
    <property type="match status" value="1"/>
</dbReference>
<evidence type="ECO:0000259" key="3">
    <source>
        <dbReference type="PROSITE" id="PS50127"/>
    </source>
</evidence>
<feature type="compositionally biased region" description="Basic and acidic residues" evidence="2">
    <location>
        <begin position="1113"/>
        <end position="1138"/>
    </location>
</feature>
<evidence type="ECO:0000313" key="5">
    <source>
        <dbReference type="Proteomes" id="UP001140091"/>
    </source>
</evidence>
<feature type="compositionally biased region" description="Low complexity" evidence="2">
    <location>
        <begin position="700"/>
        <end position="709"/>
    </location>
</feature>
<organism evidence="4 5">
    <name type="scientific">Candolleomyces eurysporus</name>
    <dbReference type="NCBI Taxonomy" id="2828524"/>
    <lineage>
        <taxon>Eukaryota</taxon>
        <taxon>Fungi</taxon>
        <taxon>Dikarya</taxon>
        <taxon>Basidiomycota</taxon>
        <taxon>Agaricomycotina</taxon>
        <taxon>Agaricomycetes</taxon>
        <taxon>Agaricomycetidae</taxon>
        <taxon>Agaricales</taxon>
        <taxon>Agaricineae</taxon>
        <taxon>Psathyrellaceae</taxon>
        <taxon>Candolleomyces</taxon>
    </lineage>
</organism>
<dbReference type="InterPro" id="IPR000608">
    <property type="entry name" value="UBC"/>
</dbReference>
<dbReference type="EMBL" id="JANBPK010001192">
    <property type="protein sequence ID" value="KAJ2925198.1"/>
    <property type="molecule type" value="Genomic_DNA"/>
</dbReference>
<protein>
    <recommendedName>
        <fullName evidence="3">UBC core domain-containing protein</fullName>
    </recommendedName>
</protein>
<feature type="compositionally biased region" description="Low complexity" evidence="2">
    <location>
        <begin position="1395"/>
        <end position="1409"/>
    </location>
</feature>
<dbReference type="InterPro" id="IPR016135">
    <property type="entry name" value="UBQ-conjugating_enzyme/RWD"/>
</dbReference>
<dbReference type="OrthoDB" id="3259825at2759"/>
<feature type="region of interest" description="Disordered" evidence="2">
    <location>
        <begin position="1044"/>
        <end position="1093"/>
    </location>
</feature>
<evidence type="ECO:0000256" key="2">
    <source>
        <dbReference type="SAM" id="MobiDB-lite"/>
    </source>
</evidence>
<feature type="region of interest" description="Disordered" evidence="2">
    <location>
        <begin position="772"/>
        <end position="793"/>
    </location>
</feature>
<comment type="caution">
    <text evidence="4">The sequence shown here is derived from an EMBL/GenBank/DDBJ whole genome shotgun (WGS) entry which is preliminary data.</text>
</comment>
<evidence type="ECO:0000256" key="1">
    <source>
        <dbReference type="ARBA" id="ARBA00022786"/>
    </source>
</evidence>
<feature type="compositionally biased region" description="Polar residues" evidence="2">
    <location>
        <begin position="246"/>
        <end position="256"/>
    </location>
</feature>
<feature type="compositionally biased region" description="Low complexity" evidence="2">
    <location>
        <begin position="259"/>
        <end position="271"/>
    </location>
</feature>
<feature type="region of interest" description="Disordered" evidence="2">
    <location>
        <begin position="120"/>
        <end position="152"/>
    </location>
</feature>
<feature type="compositionally biased region" description="Polar residues" evidence="2">
    <location>
        <begin position="1075"/>
        <end position="1093"/>
    </location>
</feature>
<feature type="compositionally biased region" description="Polar residues" evidence="2">
    <location>
        <begin position="348"/>
        <end position="357"/>
    </location>
</feature>
<reference evidence="4" key="1">
    <citation type="submission" date="2022-06" db="EMBL/GenBank/DDBJ databases">
        <title>Genome Sequence of Candolleomyces eurysporus.</title>
        <authorList>
            <person name="Buettner E."/>
        </authorList>
    </citation>
    <scope>NUCLEOTIDE SEQUENCE</scope>
    <source>
        <strain evidence="4">VTCC 930004</strain>
    </source>
</reference>
<proteinExistence type="predicted"/>
<feature type="region of interest" description="Disordered" evidence="2">
    <location>
        <begin position="221"/>
        <end position="280"/>
    </location>
</feature>
<dbReference type="InterPro" id="IPR050113">
    <property type="entry name" value="Ub_conjugating_enzyme"/>
</dbReference>
<accession>A0A9W8J3H6</accession>
<feature type="region of interest" description="Disordered" evidence="2">
    <location>
        <begin position="842"/>
        <end position="1011"/>
    </location>
</feature>
<feature type="region of interest" description="Disordered" evidence="2">
    <location>
        <begin position="296"/>
        <end position="362"/>
    </location>
</feature>
<feature type="domain" description="UBC core" evidence="3">
    <location>
        <begin position="1"/>
        <end position="122"/>
    </location>
</feature>
<dbReference type="SUPFAM" id="SSF54495">
    <property type="entry name" value="UBC-like"/>
    <property type="match status" value="1"/>
</dbReference>
<feature type="compositionally biased region" description="Polar residues" evidence="2">
    <location>
        <begin position="681"/>
        <end position="697"/>
    </location>
</feature>
<feature type="compositionally biased region" description="Polar residues" evidence="2">
    <location>
        <begin position="1385"/>
        <end position="1394"/>
    </location>
</feature>
<dbReference type="Pfam" id="PF00179">
    <property type="entry name" value="UQ_con"/>
    <property type="match status" value="1"/>
</dbReference>
<feature type="region of interest" description="Disordered" evidence="2">
    <location>
        <begin position="579"/>
        <end position="621"/>
    </location>
</feature>
<feature type="compositionally biased region" description="Polar residues" evidence="2">
    <location>
        <begin position="527"/>
        <end position="544"/>
    </location>
</feature>
<dbReference type="Gene3D" id="3.10.110.10">
    <property type="entry name" value="Ubiquitin Conjugating Enzyme"/>
    <property type="match status" value="2"/>
</dbReference>
<gene>
    <name evidence="4" type="ORF">H1R20_g11866</name>
</gene>
<feature type="region of interest" description="Disordered" evidence="2">
    <location>
        <begin position="1384"/>
        <end position="1409"/>
    </location>
</feature>
<keyword evidence="5" id="KW-1185">Reference proteome</keyword>
<feature type="region of interest" description="Disordered" evidence="2">
    <location>
        <begin position="524"/>
        <end position="552"/>
    </location>
</feature>
<dbReference type="Proteomes" id="UP001140091">
    <property type="component" value="Unassembled WGS sequence"/>
</dbReference>
<dbReference type="PROSITE" id="PS50127">
    <property type="entry name" value="UBC_2"/>
    <property type="match status" value="1"/>
</dbReference>
<keyword evidence="1" id="KW-0833">Ubl conjugation pathway</keyword>
<feature type="compositionally biased region" description="Polar residues" evidence="2">
    <location>
        <begin position="296"/>
        <end position="324"/>
    </location>
</feature>
<feature type="region of interest" description="Disordered" evidence="2">
    <location>
        <begin position="1333"/>
        <end position="1362"/>
    </location>
</feature>
<sequence>MTSVRRIQKELTSINANPIDGLSVHVEDSNLFEWKCSIKAFVTFTTKIYHPGINEEGSICVPVLRDEWKPTVTLTTVLNIIQEKLNNPSPDDPFEPDIAAILKDDKPKFLATAKEWTKNKKSDVKRTQAPISPPPQLEQESDHGEQQLDFLPLPPVTDFRTSLILPDLSRRFSLLRTPTGDPVTIDDLRSKFAEQRAKGAEHSISEEEEDMLLETLGKLRGKSASNHTPERSEESFSASDPALTEESGSNSSTTIKLTKGSSSSASGSSPSRSKRYSNNLFGSGRLRDYTYLRSVTSSRNSAGGSSKTASITPSEESTTPRANTSSIADSVTSSSLPTDSNEEESVLSHPSTTANDQSSVVSASSSISEPISAAEYRLQKSLGPTGLKRASLALESVIKEIEDEEIEEEIVLPRSTPIPRNHADHHSPYHNGQHLRPLGEGFVILNANAECPPITQLTNLRRDGEHYVEISKAGFEAEWIRYFIPLQSGSSLESTGSSFHSWEGEKDKLLSVFNDAEVQPAWHDFSRSSSGKSLANSATTSTRTSPEEDWDPEDIIRGYAGLKRGDFAMIQEKLVSVARTTEHRGSALRKRRPSTSQSNYSVRENRQVASPPPASPTVNIYPNSREQQQIHVLNTCVEHNITPPPPLMAPSLSSSSSLDRPNRNLAQVLFGQEEETAEADTPTNAAPSLAHSSSVDATGSIFSSFSRSSDAMEQNPLLASPNTSIQGLPSPGAISLNRNPSATRVPPQTPQDQAALALEVRQKAEAATLALRKPPSQEGMHAQPTTRKKIDPSQISKPLLVSSSTSVDTIPLKAPVLSAGNGSGSSLKIGSRFRKLRGSLRAKNVLSPEEPAAAAGSDGKHSPNSQTVNYDPEKIKSPGTPNLSSATEPARFKVPVPSPPASAGPGLKGFMARFRTKRNTDVPQSSSSSISSDHHQSPQIPHSPLSPLAHPQRQFSTSSTQSRTPSHTATSDSTHTVTTPRPDQHRNQIPNNVPPSQAESTTSDGTQPENDDTRAINQLFAAATNLGIDQAALNDLLKRSGSLNSRTLLSPNKDTPSSRGNGAGQQHLSVPPIQQPNLSSSSGSDYTATPGMFNSSPVSDLSIGNNFLYNEESRAAEEQTQRISAKRPDHLRQGKDANSETNPIVRRTLIFADPRQSMADPSMSRRSTVRRRRASVQSASNRSIHDRVPTPPPSKAPQGKRFSHEASPPVPRLPHALGGPADNHLTVPTGQFEKSNSAAYDSLYELYGDSRVPSMMVDANSSDFGREPHINSEMATGVEVIQLANGDIIWNVVNGLRDDDDESLYTGRNSVGSEYSTRESGENNMQVFVKEHVRGSSKGSNASFVSRKKPSGGKARPETKVLYGSPEQIGRLIENISQGMDAGTFNFSPPYSSRSNTQSHGHSTTSSVSTNEWNINEIDNLLNTINRP</sequence>
<dbReference type="SMART" id="SM00212">
    <property type="entry name" value="UBCc"/>
    <property type="match status" value="1"/>
</dbReference>
<feature type="compositionally biased region" description="Polar residues" evidence="2">
    <location>
        <begin position="987"/>
        <end position="1008"/>
    </location>
</feature>
<feature type="compositionally biased region" description="Low complexity" evidence="2">
    <location>
        <begin position="325"/>
        <end position="335"/>
    </location>
</feature>
<feature type="non-terminal residue" evidence="4">
    <location>
        <position position="1"/>
    </location>
</feature>
<feature type="compositionally biased region" description="Low complexity" evidence="2">
    <location>
        <begin position="951"/>
        <end position="980"/>
    </location>
</feature>
<feature type="region of interest" description="Disordered" evidence="2">
    <location>
        <begin position="674"/>
        <end position="748"/>
    </location>
</feature>
<name>A0A9W8J3H6_9AGAR</name>
<feature type="region of interest" description="Disordered" evidence="2">
    <location>
        <begin position="1113"/>
        <end position="1223"/>
    </location>
</feature>